<feature type="domain" description="CCHC-type" evidence="2">
    <location>
        <begin position="162"/>
        <end position="178"/>
    </location>
</feature>
<dbReference type="Proteomes" id="UP000324705">
    <property type="component" value="Chromosome 2B"/>
</dbReference>
<dbReference type="InterPro" id="IPR001878">
    <property type="entry name" value="Znf_CCHC"/>
</dbReference>
<evidence type="ECO:0000256" key="1">
    <source>
        <dbReference type="SAM" id="MobiDB-lite"/>
    </source>
</evidence>
<feature type="region of interest" description="Disordered" evidence="1">
    <location>
        <begin position="116"/>
        <end position="153"/>
    </location>
</feature>
<evidence type="ECO:0000259" key="2">
    <source>
        <dbReference type="SMART" id="SM00343"/>
    </source>
</evidence>
<reference evidence="3 4" key="1">
    <citation type="submission" date="2017-09" db="EMBL/GenBank/DDBJ databases">
        <authorList>
            <consortium name="International Durum Wheat Genome Sequencing Consortium (IDWGSC)"/>
            <person name="Milanesi L."/>
        </authorList>
    </citation>
    <scope>NUCLEOTIDE SEQUENCE [LARGE SCALE GENOMIC DNA]</scope>
    <source>
        <strain evidence="4">cv. Svevo</strain>
    </source>
</reference>
<evidence type="ECO:0000313" key="3">
    <source>
        <dbReference type="EMBL" id="VAH46355.1"/>
    </source>
</evidence>
<gene>
    <name evidence="3" type="ORF">TRITD_2Bv1G124100</name>
</gene>
<name>A0A9R1RLS4_TRITD</name>
<dbReference type="SMART" id="SM00343">
    <property type="entry name" value="ZnF_C2HC"/>
    <property type="match status" value="2"/>
</dbReference>
<organism evidence="3 4">
    <name type="scientific">Triticum turgidum subsp. durum</name>
    <name type="common">Durum wheat</name>
    <name type="synonym">Triticum durum</name>
    <dbReference type="NCBI Taxonomy" id="4567"/>
    <lineage>
        <taxon>Eukaryota</taxon>
        <taxon>Viridiplantae</taxon>
        <taxon>Streptophyta</taxon>
        <taxon>Embryophyta</taxon>
        <taxon>Tracheophyta</taxon>
        <taxon>Spermatophyta</taxon>
        <taxon>Magnoliopsida</taxon>
        <taxon>Liliopsida</taxon>
        <taxon>Poales</taxon>
        <taxon>Poaceae</taxon>
        <taxon>BOP clade</taxon>
        <taxon>Pooideae</taxon>
        <taxon>Triticodae</taxon>
        <taxon>Triticeae</taxon>
        <taxon>Triticinae</taxon>
        <taxon>Triticum</taxon>
    </lineage>
</organism>
<dbReference type="InterPro" id="IPR036875">
    <property type="entry name" value="Znf_CCHC_sf"/>
</dbReference>
<dbReference type="AlphaFoldDB" id="A0A9R1RLS4"/>
<proteinExistence type="predicted"/>
<dbReference type="PANTHER" id="PTHR47482:SF5">
    <property type="entry name" value="FAR1 DOMAIN-CONTAINING PROTEIN"/>
    <property type="match status" value="1"/>
</dbReference>
<dbReference type="PANTHER" id="PTHR47482">
    <property type="entry name" value="OS11G0632001 PROTEIN"/>
    <property type="match status" value="1"/>
</dbReference>
<dbReference type="Gene3D" id="4.10.60.10">
    <property type="entry name" value="Zinc finger, CCHC-type"/>
    <property type="match status" value="1"/>
</dbReference>
<dbReference type="GO" id="GO:0008270">
    <property type="term" value="F:zinc ion binding"/>
    <property type="evidence" value="ECO:0007669"/>
    <property type="project" value="InterPro"/>
</dbReference>
<protein>
    <recommendedName>
        <fullName evidence="2">CCHC-type domain-containing protein</fullName>
    </recommendedName>
</protein>
<evidence type="ECO:0000313" key="4">
    <source>
        <dbReference type="Proteomes" id="UP000324705"/>
    </source>
</evidence>
<keyword evidence="4" id="KW-1185">Reference proteome</keyword>
<sequence length="214" mass="23569">MGMLCCHAIQVMLNLGVREIQHVHIMKRWTKNACENLPEHLKIYQAGNSALKDATYRHSSLYSKALEIVQMGDKNTEAYIAAMKQLLDAISVLNDTNQESDGLGLHDKAAAPVHDQDMPVTPGANKLSGSMNVVSRKRDRGRPTNARAKPGYENVSKPRSKFCSVCRGRGHKASKCPSYGGATKKQRKVPKCTKCDLEGHKRNSCSGSLFGVFQ</sequence>
<accession>A0A9R1RLS4</accession>
<dbReference type="Gramene" id="TRITD2Bv1G124100.1">
    <property type="protein sequence ID" value="TRITD2Bv1G124100.1"/>
    <property type="gene ID" value="TRITD2Bv1G124100"/>
</dbReference>
<dbReference type="EMBL" id="LT934114">
    <property type="protein sequence ID" value="VAH46355.1"/>
    <property type="molecule type" value="Genomic_DNA"/>
</dbReference>
<dbReference type="GO" id="GO:0003676">
    <property type="term" value="F:nucleic acid binding"/>
    <property type="evidence" value="ECO:0007669"/>
    <property type="project" value="InterPro"/>
</dbReference>
<dbReference type="SUPFAM" id="SSF57756">
    <property type="entry name" value="Retrovirus zinc finger-like domains"/>
    <property type="match status" value="1"/>
</dbReference>
<feature type="domain" description="CCHC-type" evidence="2">
    <location>
        <begin position="191"/>
        <end position="207"/>
    </location>
</feature>